<comment type="caution">
    <text evidence="2">The sequence shown here is derived from an EMBL/GenBank/DDBJ whole genome shotgun (WGS) entry which is preliminary data.</text>
</comment>
<dbReference type="EMBL" id="SDJR01000017">
    <property type="protein sequence ID" value="RXR21558.1"/>
    <property type="molecule type" value="Genomic_DNA"/>
</dbReference>
<gene>
    <name evidence="1" type="ORF">EQW73_17740</name>
    <name evidence="2" type="ORF">EQW78_17770</name>
</gene>
<reference evidence="3 4" key="1">
    <citation type="submission" date="2019-01" db="EMBL/GenBank/DDBJ databases">
        <title>Oerskovia turbata Genome sequencing and assembly.</title>
        <authorList>
            <person name="Dou T."/>
        </authorList>
    </citation>
    <scope>NUCLEOTIDE SEQUENCE [LARGE SCALE GENOMIC DNA]</scope>
    <source>
        <strain evidence="2 3">JCM12123</strain>
        <strain evidence="1 4">JCM3160</strain>
    </source>
</reference>
<dbReference type="RefSeq" id="WP_129429664.1">
    <property type="nucleotide sequence ID" value="NZ_JOFV01000027.1"/>
</dbReference>
<dbReference type="Proteomes" id="UP000289805">
    <property type="component" value="Unassembled WGS sequence"/>
</dbReference>
<name>A0A4V1N3Q0_9CELL</name>
<evidence type="ECO:0000313" key="2">
    <source>
        <dbReference type="EMBL" id="RXR29436.1"/>
    </source>
</evidence>
<protein>
    <submittedName>
        <fullName evidence="2">Uncharacterized protein</fullName>
    </submittedName>
</protein>
<accession>A0A4V1N3Q0</accession>
<organism evidence="2 3">
    <name type="scientific">Oerskovia turbata</name>
    <dbReference type="NCBI Taxonomy" id="1713"/>
    <lineage>
        <taxon>Bacteria</taxon>
        <taxon>Bacillati</taxon>
        <taxon>Actinomycetota</taxon>
        <taxon>Actinomycetes</taxon>
        <taxon>Micrococcales</taxon>
        <taxon>Cellulomonadaceae</taxon>
        <taxon>Oerskovia</taxon>
    </lineage>
</organism>
<dbReference type="Proteomes" id="UP000290517">
    <property type="component" value="Unassembled WGS sequence"/>
</dbReference>
<dbReference type="AlphaFoldDB" id="A0A4V1N3Q0"/>
<dbReference type="EMBL" id="SDJQ01000034">
    <property type="protein sequence ID" value="RXR29436.1"/>
    <property type="molecule type" value="Genomic_DNA"/>
</dbReference>
<evidence type="ECO:0000313" key="4">
    <source>
        <dbReference type="Proteomes" id="UP000290517"/>
    </source>
</evidence>
<proteinExistence type="predicted"/>
<sequence>MAKKVMRRLIRSLRGREHDGLKVVALLHYGAVDIDPRHLVVWMLLDGRPDDQIPAWLRVSPLLIESLRPTDIDYSWLLDLRSEVQEAFRKARWVDPDNVTVMVDSAHRVERSGFNYFRG</sequence>
<evidence type="ECO:0000313" key="3">
    <source>
        <dbReference type="Proteomes" id="UP000289805"/>
    </source>
</evidence>
<evidence type="ECO:0000313" key="1">
    <source>
        <dbReference type="EMBL" id="RXR21558.1"/>
    </source>
</evidence>
<keyword evidence="4" id="KW-1185">Reference proteome</keyword>